<accession>A0A2K3PHG6</accession>
<evidence type="ECO:0000313" key="2">
    <source>
        <dbReference type="EMBL" id="PNY14704.1"/>
    </source>
</evidence>
<keyword evidence="1" id="KW-0175">Coiled coil</keyword>
<reference evidence="2 3" key="2">
    <citation type="journal article" date="2017" name="Front. Plant Sci.">
        <title>Gene Classification and Mining of Molecular Markers Useful in Red Clover (Trifolium pratense) Breeding.</title>
        <authorList>
            <person name="Istvanek J."/>
            <person name="Dluhosova J."/>
            <person name="Dluhos P."/>
            <person name="Patkova L."/>
            <person name="Nedelnik J."/>
            <person name="Repkova J."/>
        </authorList>
    </citation>
    <scope>NUCLEOTIDE SEQUENCE [LARGE SCALE GENOMIC DNA]</scope>
    <source>
        <strain evidence="3">cv. Tatra</strain>
        <tissue evidence="2">Young leaves</tissue>
    </source>
</reference>
<feature type="coiled-coil region" evidence="1">
    <location>
        <begin position="40"/>
        <end position="67"/>
    </location>
</feature>
<evidence type="ECO:0000256" key="1">
    <source>
        <dbReference type="SAM" id="Coils"/>
    </source>
</evidence>
<protein>
    <submittedName>
        <fullName evidence="2">Uncharacterized protein</fullName>
    </submittedName>
</protein>
<dbReference type="AlphaFoldDB" id="A0A2K3PHG6"/>
<name>A0A2K3PHG6_TRIPR</name>
<comment type="caution">
    <text evidence="2">The sequence shown here is derived from an EMBL/GenBank/DDBJ whole genome shotgun (WGS) entry which is preliminary data.</text>
</comment>
<gene>
    <name evidence="2" type="ORF">L195_g011388</name>
</gene>
<dbReference type="Proteomes" id="UP000236291">
    <property type="component" value="Unassembled WGS sequence"/>
</dbReference>
<dbReference type="EMBL" id="ASHM01007073">
    <property type="protein sequence ID" value="PNY14704.1"/>
    <property type="molecule type" value="Genomic_DNA"/>
</dbReference>
<sequence length="83" mass="9235">MYGDENHASKQLVCSIFAWQHSSLIFATLVTLGCTMLTTSEEFSTKVETLRSKVSKLEAEKLDIELVVEGKGEKLKVATKLRS</sequence>
<proteinExistence type="predicted"/>
<reference evidence="2 3" key="1">
    <citation type="journal article" date="2014" name="Am. J. Bot.">
        <title>Genome assembly and annotation for red clover (Trifolium pratense; Fabaceae).</title>
        <authorList>
            <person name="Istvanek J."/>
            <person name="Jaros M."/>
            <person name="Krenek A."/>
            <person name="Repkova J."/>
        </authorList>
    </citation>
    <scope>NUCLEOTIDE SEQUENCE [LARGE SCALE GENOMIC DNA]</scope>
    <source>
        <strain evidence="3">cv. Tatra</strain>
        <tissue evidence="2">Young leaves</tissue>
    </source>
</reference>
<organism evidence="2 3">
    <name type="scientific">Trifolium pratense</name>
    <name type="common">Red clover</name>
    <dbReference type="NCBI Taxonomy" id="57577"/>
    <lineage>
        <taxon>Eukaryota</taxon>
        <taxon>Viridiplantae</taxon>
        <taxon>Streptophyta</taxon>
        <taxon>Embryophyta</taxon>
        <taxon>Tracheophyta</taxon>
        <taxon>Spermatophyta</taxon>
        <taxon>Magnoliopsida</taxon>
        <taxon>eudicotyledons</taxon>
        <taxon>Gunneridae</taxon>
        <taxon>Pentapetalae</taxon>
        <taxon>rosids</taxon>
        <taxon>fabids</taxon>
        <taxon>Fabales</taxon>
        <taxon>Fabaceae</taxon>
        <taxon>Papilionoideae</taxon>
        <taxon>50 kb inversion clade</taxon>
        <taxon>NPAAA clade</taxon>
        <taxon>Hologalegina</taxon>
        <taxon>IRL clade</taxon>
        <taxon>Trifolieae</taxon>
        <taxon>Trifolium</taxon>
    </lineage>
</organism>
<evidence type="ECO:0000313" key="3">
    <source>
        <dbReference type="Proteomes" id="UP000236291"/>
    </source>
</evidence>